<evidence type="ECO:0000259" key="3">
    <source>
        <dbReference type="Pfam" id="PF12862"/>
    </source>
</evidence>
<evidence type="ECO:0000313" key="4">
    <source>
        <dbReference type="EMBL" id="ABJ83368.1"/>
    </source>
</evidence>
<dbReference type="SUPFAM" id="SSF48452">
    <property type="entry name" value="TPR-like"/>
    <property type="match status" value="2"/>
</dbReference>
<dbReference type="eggNOG" id="COG0457">
    <property type="taxonomic scope" value="Bacteria"/>
</dbReference>
<dbReference type="KEGG" id="sus:Acid_2379"/>
<sequence>MLVAGITGLVGVMWLSAQIPLADRLLAAGTPQGVEEILNAAPGEVTHDVFTACRNAAQATLERGSPAALKQFQTALAVAERVNSPADVAAALLGVGISQSRQNQNIASLTTFDKGYPLAVQAGDQALQAHYLRARGVAYSTLGRFAEGLAENARSLALYREIKDNRGASFVLSNTCAAHRVMGDLRRAAAECEEAYQLSKGLTDGVAAGVGLGNLGPVAAEQGNFAAAREYLEESIRLHQEKGDLRLLGTSLLNIGPVYKGLGEYEKAFAAYERAVALTAQVNDFSGRSMALFNRAALYTSLHRYDEALKDLREGLAQREKFDSKYQTGYGLVNISRLESYLGDTDGGCRDAEQALEIGRQYQSGHLTWAALNARGVCEMKRKNIAKAREMLEGAVAQIESVRGLAGGGDQTGQSFMTDKIEPYHNLLRVQLELGQPEQAFATAERARARQLVDAVRRGKTQTVLSMTAEEQREEKRLGDALARLDGRVAASSGAAKTEALAAWDKAKRDFEAFRAHLYAVHPELEARRGEAPPLTIAETADLLPDAGTVAIEFAVLNNSIRIFTVEHGADGKPSLKTHTVEWDRDALGKDVLAFREQLANRDLEYRTAAAALYRKLLGPAAAELRGKSTIVVVPDGVLWNLPFQALVRPDGAHLLERQTVFYAPSLTFLRQDRRSGGPAGRELLAMGNPGAANLPNAAREVQTLAKLYDAGGALALTGAAATKDAWLRDAPNYRLLHLATHGVLNPANPMYSWLALAPGAKDASDDALEAREIVAMNLHADLAVLSACDTGRGLVMAGEGLVGMSWAFLAAGTRTTVVSQWKVESASTTDMMLAFHRNLKQEMGRARSLQRAMVATMRTPERRHPYYWAGFVMIGNGY</sequence>
<dbReference type="AlphaFoldDB" id="Q025F1"/>
<keyword evidence="1" id="KW-0802">TPR repeat</keyword>
<dbReference type="SMART" id="SM00028">
    <property type="entry name" value="TPR"/>
    <property type="match status" value="5"/>
</dbReference>
<evidence type="ECO:0000259" key="2">
    <source>
        <dbReference type="Pfam" id="PF12770"/>
    </source>
</evidence>
<dbReference type="PANTHER" id="PTHR10098:SF108">
    <property type="entry name" value="TETRATRICOPEPTIDE REPEAT PROTEIN 28"/>
    <property type="match status" value="1"/>
</dbReference>
<dbReference type="Pfam" id="PF13424">
    <property type="entry name" value="TPR_12"/>
    <property type="match status" value="1"/>
</dbReference>
<dbReference type="STRING" id="234267.Acid_2379"/>
<feature type="domain" description="CHAT" evidence="2">
    <location>
        <begin position="609"/>
        <end position="877"/>
    </location>
</feature>
<dbReference type="InParanoid" id="Q025F1"/>
<gene>
    <name evidence="4" type="ordered locus">Acid_2379</name>
</gene>
<accession>Q025F1</accession>
<dbReference type="InterPro" id="IPR026000">
    <property type="entry name" value="Apc5_dom"/>
</dbReference>
<name>Q025F1_SOLUE</name>
<dbReference type="Gene3D" id="1.25.40.10">
    <property type="entry name" value="Tetratricopeptide repeat domain"/>
    <property type="match status" value="2"/>
</dbReference>
<dbReference type="eggNOG" id="COG4995">
    <property type="taxonomic scope" value="Bacteria"/>
</dbReference>
<protein>
    <submittedName>
        <fullName evidence="4">Tetratricopeptide TPR_2 repeat protein</fullName>
    </submittedName>
</protein>
<proteinExistence type="predicted"/>
<organism evidence="4">
    <name type="scientific">Solibacter usitatus (strain Ellin6076)</name>
    <dbReference type="NCBI Taxonomy" id="234267"/>
    <lineage>
        <taxon>Bacteria</taxon>
        <taxon>Pseudomonadati</taxon>
        <taxon>Acidobacteriota</taxon>
        <taxon>Terriglobia</taxon>
        <taxon>Bryobacterales</taxon>
        <taxon>Solibacteraceae</taxon>
        <taxon>Candidatus Solibacter</taxon>
    </lineage>
</organism>
<feature type="repeat" description="TPR" evidence="1">
    <location>
        <begin position="249"/>
        <end position="282"/>
    </location>
</feature>
<dbReference type="EMBL" id="CP000473">
    <property type="protein sequence ID" value="ABJ83368.1"/>
    <property type="molecule type" value="Genomic_DNA"/>
</dbReference>
<dbReference type="InterPro" id="IPR024983">
    <property type="entry name" value="CHAT_dom"/>
</dbReference>
<reference evidence="4" key="1">
    <citation type="submission" date="2006-10" db="EMBL/GenBank/DDBJ databases">
        <title>Complete sequence of Solibacter usitatus Ellin6076.</title>
        <authorList>
            <consortium name="US DOE Joint Genome Institute"/>
            <person name="Copeland A."/>
            <person name="Lucas S."/>
            <person name="Lapidus A."/>
            <person name="Barry K."/>
            <person name="Detter J.C."/>
            <person name="Glavina del Rio T."/>
            <person name="Hammon N."/>
            <person name="Israni S."/>
            <person name="Dalin E."/>
            <person name="Tice H."/>
            <person name="Pitluck S."/>
            <person name="Thompson L.S."/>
            <person name="Brettin T."/>
            <person name="Bruce D."/>
            <person name="Han C."/>
            <person name="Tapia R."/>
            <person name="Gilna P."/>
            <person name="Schmutz J."/>
            <person name="Larimer F."/>
            <person name="Land M."/>
            <person name="Hauser L."/>
            <person name="Kyrpides N."/>
            <person name="Mikhailova N."/>
            <person name="Janssen P.H."/>
            <person name="Kuske C.R."/>
            <person name="Richardson P."/>
        </authorList>
    </citation>
    <scope>NUCLEOTIDE SEQUENCE</scope>
    <source>
        <strain evidence="4">Ellin6076</strain>
    </source>
</reference>
<dbReference type="Pfam" id="PF12862">
    <property type="entry name" value="ANAPC5"/>
    <property type="match status" value="1"/>
</dbReference>
<evidence type="ECO:0000256" key="1">
    <source>
        <dbReference type="PROSITE-ProRule" id="PRU00339"/>
    </source>
</evidence>
<dbReference type="InterPro" id="IPR019734">
    <property type="entry name" value="TPR_rpt"/>
</dbReference>
<dbReference type="PANTHER" id="PTHR10098">
    <property type="entry name" value="RAPSYN-RELATED"/>
    <property type="match status" value="1"/>
</dbReference>
<dbReference type="HOGENOM" id="CLU_002404_2_1_0"/>
<dbReference type="InterPro" id="IPR011990">
    <property type="entry name" value="TPR-like_helical_dom_sf"/>
</dbReference>
<dbReference type="PROSITE" id="PS50005">
    <property type="entry name" value="TPR"/>
    <property type="match status" value="1"/>
</dbReference>
<feature type="domain" description="Anaphase-promoting complex subunit 5" evidence="3">
    <location>
        <begin position="279"/>
        <end position="316"/>
    </location>
</feature>
<dbReference type="Pfam" id="PF12770">
    <property type="entry name" value="CHAT"/>
    <property type="match status" value="1"/>
</dbReference>